<feature type="compositionally biased region" description="Acidic residues" evidence="4">
    <location>
        <begin position="265"/>
        <end position="279"/>
    </location>
</feature>
<dbReference type="Proteomes" id="UP000028702">
    <property type="component" value="Unassembled WGS sequence"/>
</dbReference>
<feature type="domain" description="IclR-ED" evidence="6">
    <location>
        <begin position="79"/>
        <end position="267"/>
    </location>
</feature>
<dbReference type="InterPro" id="IPR036388">
    <property type="entry name" value="WH-like_DNA-bd_sf"/>
</dbReference>
<comment type="caution">
    <text evidence="7">The sequence shown here is derived from an EMBL/GenBank/DDBJ whole genome shotgun (WGS) entry which is preliminary data.</text>
</comment>
<evidence type="ECO:0000256" key="3">
    <source>
        <dbReference type="ARBA" id="ARBA00023163"/>
    </source>
</evidence>
<dbReference type="SMART" id="SM00346">
    <property type="entry name" value="HTH_ICLR"/>
    <property type="match status" value="1"/>
</dbReference>
<dbReference type="SUPFAM" id="SSF55781">
    <property type="entry name" value="GAF domain-like"/>
    <property type="match status" value="1"/>
</dbReference>
<feature type="region of interest" description="Disordered" evidence="4">
    <location>
        <begin position="258"/>
        <end position="279"/>
    </location>
</feature>
<dbReference type="PROSITE" id="PS51077">
    <property type="entry name" value="HTH_ICLR"/>
    <property type="match status" value="1"/>
</dbReference>
<keyword evidence="2" id="KW-0238">DNA-binding</keyword>
<feature type="domain" description="HTH iclR-type" evidence="5">
    <location>
        <begin position="16"/>
        <end position="78"/>
    </location>
</feature>
<accession>A0A081BE23</accession>
<evidence type="ECO:0000259" key="6">
    <source>
        <dbReference type="PROSITE" id="PS51078"/>
    </source>
</evidence>
<keyword evidence="8" id="KW-1185">Reference proteome</keyword>
<proteinExistence type="predicted"/>
<evidence type="ECO:0000313" key="7">
    <source>
        <dbReference type="EMBL" id="GAK46291.1"/>
    </source>
</evidence>
<dbReference type="AlphaFoldDB" id="A0A081BE23"/>
<evidence type="ECO:0000259" key="5">
    <source>
        <dbReference type="PROSITE" id="PS51077"/>
    </source>
</evidence>
<dbReference type="PANTHER" id="PTHR30136">
    <property type="entry name" value="HELIX-TURN-HELIX TRANSCRIPTIONAL REGULATOR, ICLR FAMILY"/>
    <property type="match status" value="1"/>
</dbReference>
<dbReference type="InterPro" id="IPR014757">
    <property type="entry name" value="Tscrpt_reg_IclR_C"/>
</dbReference>
<keyword evidence="3" id="KW-0804">Transcription</keyword>
<dbReference type="RefSeq" id="WP_045448720.1">
    <property type="nucleotide sequence ID" value="NZ_BBIO01000017.1"/>
</dbReference>
<dbReference type="SUPFAM" id="SSF46785">
    <property type="entry name" value="Winged helix' DNA-binding domain"/>
    <property type="match status" value="1"/>
</dbReference>
<dbReference type="GO" id="GO:0003700">
    <property type="term" value="F:DNA-binding transcription factor activity"/>
    <property type="evidence" value="ECO:0007669"/>
    <property type="project" value="TreeGrafter"/>
</dbReference>
<dbReference type="GO" id="GO:0045892">
    <property type="term" value="P:negative regulation of DNA-templated transcription"/>
    <property type="evidence" value="ECO:0007669"/>
    <property type="project" value="TreeGrafter"/>
</dbReference>
<dbReference type="GO" id="GO:0003677">
    <property type="term" value="F:DNA binding"/>
    <property type="evidence" value="ECO:0007669"/>
    <property type="project" value="UniProtKB-KW"/>
</dbReference>
<dbReference type="InterPro" id="IPR005471">
    <property type="entry name" value="Tscrpt_reg_IclR_N"/>
</dbReference>
<evidence type="ECO:0000256" key="1">
    <source>
        <dbReference type="ARBA" id="ARBA00023015"/>
    </source>
</evidence>
<name>A0A081BE23_9HYPH</name>
<evidence type="ECO:0000313" key="8">
    <source>
        <dbReference type="Proteomes" id="UP000028702"/>
    </source>
</evidence>
<evidence type="ECO:0000256" key="4">
    <source>
        <dbReference type="SAM" id="MobiDB-lite"/>
    </source>
</evidence>
<dbReference type="Gene3D" id="1.10.10.10">
    <property type="entry name" value="Winged helix-like DNA-binding domain superfamily/Winged helix DNA-binding domain"/>
    <property type="match status" value="1"/>
</dbReference>
<sequence>MNANVLKSEQPSAATVKSATRVLEIFEYFDEVRRPVTIQDVAQALSYPHSSTAALLKSLVSLGYLEHDDRGKTFFPSIRISLLGNWVEAEALPIRNVQRLMRRLSADTGCTIILAASLGAYAQYVKVIQGTSPIRFHVKPSTKRMLAFSTIGRVLLSELPLPEARRLIHDALAAMPERRESMQEIEDELQRIRKRGLALYSDLVTPGATMLAMPIPMGPSGRSVAIGIAAPNEYFRNRKQPFTTLLKNAIAEHISQNGQGFKETVDDEDQLEIDDDTAP</sequence>
<dbReference type="PROSITE" id="PS51078">
    <property type="entry name" value="ICLR_ED"/>
    <property type="match status" value="1"/>
</dbReference>
<reference evidence="7 8" key="1">
    <citation type="submission" date="2014-07" db="EMBL/GenBank/DDBJ databases">
        <title>Tepidicaulis marinum gen. nov., sp. nov., a novel marine bacterium denitrifying nitrate to nitrous oxide strictly under microaerobic conditions.</title>
        <authorList>
            <person name="Takeuchi M."/>
            <person name="Yamagishi T."/>
            <person name="Kamagata Y."/>
            <person name="Oshima K."/>
            <person name="Hattori M."/>
            <person name="Katayama T."/>
            <person name="Hanada S."/>
            <person name="Tamaki H."/>
            <person name="Marumo K."/>
            <person name="Maeda H."/>
            <person name="Nedachi M."/>
            <person name="Iwasaki W."/>
            <person name="Suwa Y."/>
            <person name="Sakata S."/>
        </authorList>
    </citation>
    <scope>NUCLEOTIDE SEQUENCE [LARGE SCALE GENOMIC DNA]</scope>
    <source>
        <strain evidence="7 8">MA2</strain>
    </source>
</reference>
<dbReference type="Pfam" id="PF01614">
    <property type="entry name" value="IclR_C"/>
    <property type="match status" value="1"/>
</dbReference>
<protein>
    <submittedName>
        <fullName evidence="7">Regulatory protein IclR</fullName>
    </submittedName>
</protein>
<gene>
    <name evidence="7" type="ORF">M2A_2790</name>
</gene>
<dbReference type="Gene3D" id="3.30.450.40">
    <property type="match status" value="1"/>
</dbReference>
<dbReference type="InterPro" id="IPR029016">
    <property type="entry name" value="GAF-like_dom_sf"/>
</dbReference>
<keyword evidence="1" id="KW-0805">Transcription regulation</keyword>
<organism evidence="7 8">
    <name type="scientific">Tepidicaulis marinus</name>
    <dbReference type="NCBI Taxonomy" id="1333998"/>
    <lineage>
        <taxon>Bacteria</taxon>
        <taxon>Pseudomonadati</taxon>
        <taxon>Pseudomonadota</taxon>
        <taxon>Alphaproteobacteria</taxon>
        <taxon>Hyphomicrobiales</taxon>
        <taxon>Parvibaculaceae</taxon>
        <taxon>Tepidicaulis</taxon>
    </lineage>
</organism>
<dbReference type="InterPro" id="IPR050707">
    <property type="entry name" value="HTH_MetabolicPath_Reg"/>
</dbReference>
<dbReference type="Pfam" id="PF09339">
    <property type="entry name" value="HTH_IclR"/>
    <property type="match status" value="1"/>
</dbReference>
<dbReference type="PANTHER" id="PTHR30136:SF35">
    <property type="entry name" value="HTH-TYPE TRANSCRIPTIONAL REGULATOR RV1719"/>
    <property type="match status" value="1"/>
</dbReference>
<dbReference type="InterPro" id="IPR036390">
    <property type="entry name" value="WH_DNA-bd_sf"/>
</dbReference>
<dbReference type="STRING" id="1333998.M2A_2790"/>
<dbReference type="eggNOG" id="COG1414">
    <property type="taxonomic scope" value="Bacteria"/>
</dbReference>
<evidence type="ECO:0000256" key="2">
    <source>
        <dbReference type="ARBA" id="ARBA00023125"/>
    </source>
</evidence>
<dbReference type="EMBL" id="BBIO01000017">
    <property type="protein sequence ID" value="GAK46291.1"/>
    <property type="molecule type" value="Genomic_DNA"/>
</dbReference>